<name>A0A1C6SFE8_9ACTN</name>
<keyword evidence="2" id="KW-1185">Reference proteome</keyword>
<protein>
    <submittedName>
        <fullName evidence="1">Uncharacterized protein</fullName>
    </submittedName>
</protein>
<dbReference type="RefSeq" id="WP_218105797.1">
    <property type="nucleotide sequence ID" value="NZ_FMHU01000002.1"/>
</dbReference>
<dbReference type="AlphaFoldDB" id="A0A1C6SFE8"/>
<organism evidence="1 2">
    <name type="scientific">Micromonospora inyonensis</name>
    <dbReference type="NCBI Taxonomy" id="47866"/>
    <lineage>
        <taxon>Bacteria</taxon>
        <taxon>Bacillati</taxon>
        <taxon>Actinomycetota</taxon>
        <taxon>Actinomycetes</taxon>
        <taxon>Micromonosporales</taxon>
        <taxon>Micromonosporaceae</taxon>
        <taxon>Micromonospora</taxon>
    </lineage>
</organism>
<sequence>MPTNDIVIRDVPAVRVAELTAIAASYQPEDISPVIGPLYDELFRRLDAAGITCTGPGIAY</sequence>
<dbReference type="Gene3D" id="3.20.80.10">
    <property type="entry name" value="Regulatory factor, effector binding domain"/>
    <property type="match status" value="1"/>
</dbReference>
<dbReference type="InterPro" id="IPR011256">
    <property type="entry name" value="Reg_factor_effector_dom_sf"/>
</dbReference>
<accession>A0A1C6SFE8</accession>
<evidence type="ECO:0000313" key="1">
    <source>
        <dbReference type="EMBL" id="SCL28123.1"/>
    </source>
</evidence>
<dbReference type="STRING" id="47866.GA0074694_5014"/>
<proteinExistence type="predicted"/>
<gene>
    <name evidence="1" type="ORF">GA0074694_5014</name>
</gene>
<dbReference type="EMBL" id="FMHU01000002">
    <property type="protein sequence ID" value="SCL28123.1"/>
    <property type="molecule type" value="Genomic_DNA"/>
</dbReference>
<dbReference type="Proteomes" id="UP000198906">
    <property type="component" value="Unassembled WGS sequence"/>
</dbReference>
<evidence type="ECO:0000313" key="2">
    <source>
        <dbReference type="Proteomes" id="UP000198906"/>
    </source>
</evidence>
<reference evidence="2" key="1">
    <citation type="submission" date="2016-06" db="EMBL/GenBank/DDBJ databases">
        <authorList>
            <person name="Varghese N."/>
        </authorList>
    </citation>
    <scope>NUCLEOTIDE SEQUENCE [LARGE SCALE GENOMIC DNA]</scope>
    <source>
        <strain evidence="2">DSM 46123</strain>
    </source>
</reference>